<dbReference type="InterPro" id="IPR036038">
    <property type="entry name" value="Aminotransferase-like"/>
</dbReference>
<reference evidence="15 16" key="1">
    <citation type="submission" date="2017-07" db="EMBL/GenBank/DDBJ databases">
        <title>Genome Sequence of Antarctobacter heliothermus Strain SMS3 Isolated from a culture of the Diatom Skeletonema marinoi.</title>
        <authorList>
            <person name="Topel M."/>
            <person name="Pinder M.I.M."/>
            <person name="Johansson O.N."/>
            <person name="Kourtchenko O."/>
            <person name="Godhe A."/>
            <person name="Clarke A.K."/>
        </authorList>
    </citation>
    <scope>NUCLEOTIDE SEQUENCE [LARGE SCALE GENOMIC DNA]</scope>
    <source>
        <strain evidence="15 16">SMS3</strain>
        <plasmid evidence="16">Plasmid psms3-1</plasmid>
    </source>
</reference>
<evidence type="ECO:0000256" key="11">
    <source>
        <dbReference type="ARBA" id="ARBA00048212"/>
    </source>
</evidence>
<evidence type="ECO:0000256" key="12">
    <source>
        <dbReference type="ARBA" id="ARBA00048798"/>
    </source>
</evidence>
<keyword evidence="15" id="KW-0614">Plasmid</keyword>
<dbReference type="FunFam" id="3.20.10.10:FF:000002">
    <property type="entry name" value="D-alanine aminotransferase"/>
    <property type="match status" value="1"/>
</dbReference>
<dbReference type="UniPathway" id="UPA00049">
    <property type="reaction ID" value="UER00062"/>
</dbReference>
<keyword evidence="16" id="KW-1185">Reference proteome</keyword>
<comment type="pathway">
    <text evidence="5 14">Amino-acid biosynthesis; L-leucine biosynthesis; L-leucine from 3-methyl-2-oxobutanoate: step 4/4.</text>
</comment>
<evidence type="ECO:0000256" key="3">
    <source>
        <dbReference type="ARBA" id="ARBA00004824"/>
    </source>
</evidence>
<evidence type="ECO:0000256" key="10">
    <source>
        <dbReference type="ARBA" id="ARBA00023304"/>
    </source>
</evidence>
<dbReference type="InterPro" id="IPR043131">
    <property type="entry name" value="BCAT-like_N"/>
</dbReference>
<proteinExistence type="inferred from homology"/>
<keyword evidence="8 14" id="KW-0808">Transferase</keyword>
<evidence type="ECO:0000256" key="8">
    <source>
        <dbReference type="ARBA" id="ARBA00022679"/>
    </source>
</evidence>
<evidence type="ECO:0000256" key="9">
    <source>
        <dbReference type="ARBA" id="ARBA00022898"/>
    </source>
</evidence>
<comment type="catalytic activity">
    <reaction evidence="11 14">
        <text>L-valine + 2-oxoglutarate = 3-methyl-2-oxobutanoate + L-glutamate</text>
        <dbReference type="Rhea" id="RHEA:24813"/>
        <dbReference type="ChEBI" id="CHEBI:11851"/>
        <dbReference type="ChEBI" id="CHEBI:16810"/>
        <dbReference type="ChEBI" id="CHEBI:29985"/>
        <dbReference type="ChEBI" id="CHEBI:57762"/>
        <dbReference type="EC" id="2.6.1.42"/>
    </reaction>
</comment>
<dbReference type="EMBL" id="CP022541">
    <property type="protein sequence ID" value="ASP23489.1"/>
    <property type="molecule type" value="Genomic_DNA"/>
</dbReference>
<comment type="pathway">
    <text evidence="3 14">Amino-acid biosynthesis; L-isoleucine biosynthesis; L-isoleucine from 2-oxobutanoate: step 4/4.</text>
</comment>
<comment type="similarity">
    <text evidence="6 14">Belongs to the class-IV pyridoxal-phosphate-dependent aminotransferase family.</text>
</comment>
<protein>
    <recommendedName>
        <fullName evidence="14">Branched-chain-amino-acid aminotransferase</fullName>
        <shortName evidence="14">BCAT</shortName>
        <ecNumber evidence="14">2.6.1.42</ecNumber>
    </recommendedName>
</protein>
<dbReference type="Pfam" id="PF01063">
    <property type="entry name" value="Aminotran_4"/>
    <property type="match status" value="1"/>
</dbReference>
<keyword evidence="9 14" id="KW-0663">Pyridoxal phosphate</keyword>
<evidence type="ECO:0000256" key="4">
    <source>
        <dbReference type="ARBA" id="ARBA00004931"/>
    </source>
</evidence>
<dbReference type="InterPro" id="IPR001544">
    <property type="entry name" value="Aminotrans_IV"/>
</dbReference>
<comment type="function">
    <text evidence="2 14">Acts on leucine, isoleucine and valine.</text>
</comment>
<dbReference type="InterPro" id="IPR005785">
    <property type="entry name" value="B_amino_transI"/>
</dbReference>
<dbReference type="GO" id="GO:0052656">
    <property type="term" value="F:L-isoleucine-2-oxoglutarate transaminase activity"/>
    <property type="evidence" value="ECO:0007669"/>
    <property type="project" value="RHEA"/>
</dbReference>
<evidence type="ECO:0000256" key="1">
    <source>
        <dbReference type="ARBA" id="ARBA00001933"/>
    </source>
</evidence>
<dbReference type="GO" id="GO:0009098">
    <property type="term" value="P:L-leucine biosynthetic process"/>
    <property type="evidence" value="ECO:0007669"/>
    <property type="project" value="UniProtKB-UniPathway"/>
</dbReference>
<dbReference type="PANTHER" id="PTHR42743">
    <property type="entry name" value="AMINO-ACID AMINOTRANSFERASE"/>
    <property type="match status" value="1"/>
</dbReference>
<dbReference type="GO" id="GO:0009099">
    <property type="term" value="P:L-valine biosynthetic process"/>
    <property type="evidence" value="ECO:0007669"/>
    <property type="project" value="UniProtKB-UniPathway"/>
</dbReference>
<dbReference type="GO" id="GO:0052655">
    <property type="term" value="F:L-valine-2-oxoglutarate transaminase activity"/>
    <property type="evidence" value="ECO:0007669"/>
    <property type="project" value="RHEA"/>
</dbReference>
<evidence type="ECO:0000256" key="6">
    <source>
        <dbReference type="ARBA" id="ARBA00009320"/>
    </source>
</evidence>
<dbReference type="OrthoDB" id="9805628at2"/>
<dbReference type="UniPathway" id="UPA00047">
    <property type="reaction ID" value="UER00058"/>
</dbReference>
<dbReference type="SUPFAM" id="SSF56752">
    <property type="entry name" value="D-aminoacid aminotransferase-like PLP-dependent enzymes"/>
    <property type="match status" value="1"/>
</dbReference>
<organism evidence="15 16">
    <name type="scientific">Antarctobacter heliothermus</name>
    <dbReference type="NCBI Taxonomy" id="74033"/>
    <lineage>
        <taxon>Bacteria</taxon>
        <taxon>Pseudomonadati</taxon>
        <taxon>Pseudomonadota</taxon>
        <taxon>Alphaproteobacteria</taxon>
        <taxon>Rhodobacterales</taxon>
        <taxon>Roseobacteraceae</taxon>
        <taxon>Antarctobacter</taxon>
    </lineage>
</organism>
<dbReference type="Gene3D" id="3.20.10.10">
    <property type="entry name" value="D-amino Acid Aminotransferase, subunit A, domain 2"/>
    <property type="match status" value="1"/>
</dbReference>
<dbReference type="KEGG" id="aht:ANTHELSMS3_05109"/>
<dbReference type="GO" id="GO:0052654">
    <property type="term" value="F:L-leucine-2-oxoglutarate transaminase activity"/>
    <property type="evidence" value="ECO:0007669"/>
    <property type="project" value="RHEA"/>
</dbReference>
<dbReference type="InterPro" id="IPR050571">
    <property type="entry name" value="Class-IV_PLP-Dep_Aminotrnsfr"/>
</dbReference>
<accession>A0A222EBB5</accession>
<evidence type="ECO:0000256" key="2">
    <source>
        <dbReference type="ARBA" id="ARBA00003109"/>
    </source>
</evidence>
<geneLocation type="plasmid" evidence="16">
    <name>psms3-1</name>
</geneLocation>
<comment type="cofactor">
    <cofactor evidence="1 14">
        <name>pyridoxal 5'-phosphate</name>
        <dbReference type="ChEBI" id="CHEBI:597326"/>
    </cofactor>
</comment>
<evidence type="ECO:0000256" key="14">
    <source>
        <dbReference type="RuleBase" id="RU364094"/>
    </source>
</evidence>
<keyword evidence="14" id="KW-0028">Amino-acid biosynthesis</keyword>
<dbReference type="UniPathway" id="UPA00048">
    <property type="reaction ID" value="UER00073"/>
</dbReference>
<dbReference type="NCBIfam" id="TIGR01122">
    <property type="entry name" value="ilvE_I"/>
    <property type="match status" value="1"/>
</dbReference>
<comment type="pathway">
    <text evidence="4 14">Amino-acid biosynthesis; L-valine biosynthesis; L-valine from pyruvate: step 4/4.</text>
</comment>
<dbReference type="InterPro" id="IPR043132">
    <property type="entry name" value="BCAT-like_C"/>
</dbReference>
<evidence type="ECO:0000313" key="15">
    <source>
        <dbReference type="EMBL" id="ASP23489.1"/>
    </source>
</evidence>
<dbReference type="Proteomes" id="UP000203589">
    <property type="component" value="Plasmid pSMS3-1"/>
</dbReference>
<dbReference type="PANTHER" id="PTHR42743:SF4">
    <property type="entry name" value="BRANCHED-CHAIN-AMINO-ACID AMINOTRANSFERASE-RELATED"/>
    <property type="match status" value="1"/>
</dbReference>
<evidence type="ECO:0000313" key="16">
    <source>
        <dbReference type="Proteomes" id="UP000203589"/>
    </source>
</evidence>
<dbReference type="GO" id="GO:0009097">
    <property type="term" value="P:isoleucine biosynthetic process"/>
    <property type="evidence" value="ECO:0007669"/>
    <property type="project" value="UniProtKB-UniPathway"/>
</dbReference>
<dbReference type="AlphaFoldDB" id="A0A222EBB5"/>
<sequence length="304" mass="33995">MDDFSDLYIYLDGELVRWDDAKLHVFSPAVKYGAAVFEGIRGYWNESDEKMYLFRLEDHMRRMELSQRIMRFGRVVPAEEMMEATIALMRKNGFRSSVHIRPTVYVGGTGESYATDPIGSFITAIPRGTPKKVETGVRAQVSSWQRISDNVMPARAKANANYNNSRYAGLQATRDGYEAAILLNSRGKVSEGQGMCLFIIRNGVAVTPSVTSDILESITRDTVIELLKAQGIPVQEREMDRSEFFDASEAFFCGTGAEITPLIDVDGDPIGSGSPGETTRALQSDYFDLAFGRKSHRPEWRTEV</sequence>
<keyword evidence="7 14" id="KW-0032">Aminotransferase</keyword>
<evidence type="ECO:0000256" key="5">
    <source>
        <dbReference type="ARBA" id="ARBA00005072"/>
    </source>
</evidence>
<dbReference type="EC" id="2.6.1.42" evidence="14"/>
<evidence type="ECO:0000256" key="7">
    <source>
        <dbReference type="ARBA" id="ARBA00022576"/>
    </source>
</evidence>
<keyword evidence="10 14" id="KW-0100">Branched-chain amino acid biosynthesis</keyword>
<comment type="catalytic activity">
    <reaction evidence="13 14">
        <text>L-leucine + 2-oxoglutarate = 4-methyl-2-oxopentanoate + L-glutamate</text>
        <dbReference type="Rhea" id="RHEA:18321"/>
        <dbReference type="ChEBI" id="CHEBI:16810"/>
        <dbReference type="ChEBI" id="CHEBI:17865"/>
        <dbReference type="ChEBI" id="CHEBI:29985"/>
        <dbReference type="ChEBI" id="CHEBI:57427"/>
        <dbReference type="EC" id="2.6.1.42"/>
    </reaction>
</comment>
<name>A0A222EBB5_9RHOB</name>
<gene>
    <name evidence="14" type="primary">ilvE</name>
    <name evidence="15" type="ORF">ANTHELSMS3_05109</name>
</gene>
<dbReference type="RefSeq" id="WP_094037547.1">
    <property type="nucleotide sequence ID" value="NZ_CP022541.1"/>
</dbReference>
<comment type="catalytic activity">
    <reaction evidence="12 14">
        <text>L-isoleucine + 2-oxoglutarate = (S)-3-methyl-2-oxopentanoate + L-glutamate</text>
        <dbReference type="Rhea" id="RHEA:24801"/>
        <dbReference type="ChEBI" id="CHEBI:16810"/>
        <dbReference type="ChEBI" id="CHEBI:29985"/>
        <dbReference type="ChEBI" id="CHEBI:35146"/>
        <dbReference type="ChEBI" id="CHEBI:58045"/>
        <dbReference type="EC" id="2.6.1.42"/>
    </reaction>
</comment>
<dbReference type="Gene3D" id="3.30.470.10">
    <property type="match status" value="1"/>
</dbReference>
<dbReference type="NCBIfam" id="NF005146">
    <property type="entry name" value="PRK06606.1"/>
    <property type="match status" value="1"/>
</dbReference>
<evidence type="ECO:0000256" key="13">
    <source>
        <dbReference type="ARBA" id="ARBA00049229"/>
    </source>
</evidence>